<protein>
    <recommendedName>
        <fullName evidence="2">DUF306 domain-containing protein</fullName>
    </recommendedName>
</protein>
<dbReference type="PANTHER" id="PTHR35535">
    <property type="entry name" value="HEAT SHOCK PROTEIN HSLJ"/>
    <property type="match status" value="1"/>
</dbReference>
<feature type="domain" description="DUF306" evidence="2">
    <location>
        <begin position="33"/>
        <end position="133"/>
    </location>
</feature>
<evidence type="ECO:0000313" key="4">
    <source>
        <dbReference type="Proteomes" id="UP001501321"/>
    </source>
</evidence>
<organism evidence="3 4">
    <name type="scientific">Pseudaeromonas paramecii</name>
    <dbReference type="NCBI Taxonomy" id="2138166"/>
    <lineage>
        <taxon>Bacteria</taxon>
        <taxon>Pseudomonadati</taxon>
        <taxon>Pseudomonadota</taxon>
        <taxon>Gammaproteobacteria</taxon>
        <taxon>Aeromonadales</taxon>
        <taxon>Aeromonadaceae</taxon>
        <taxon>Pseudaeromonas</taxon>
    </lineage>
</organism>
<sequence>MRLVLLSLLLVLAGCQAPASNQASQPKVPTFYNHWELFAIDAVKVPRLKPAQRLDVDRNYMVSGMAGCNRVFGQGKFEAGVLTFENLSTTMKICPAELDRYEQSITEVLSNDPKVTMYRGDLVLRANHRVLQYRLVKETSSQ</sequence>
<dbReference type="InterPro" id="IPR053147">
    <property type="entry name" value="Hsp_HslJ-like"/>
</dbReference>
<reference evidence="4" key="1">
    <citation type="journal article" date="2019" name="Int. J. Syst. Evol. Microbiol.">
        <title>The Global Catalogue of Microorganisms (GCM) 10K type strain sequencing project: providing services to taxonomists for standard genome sequencing and annotation.</title>
        <authorList>
            <consortium name="The Broad Institute Genomics Platform"/>
            <consortium name="The Broad Institute Genome Sequencing Center for Infectious Disease"/>
            <person name="Wu L."/>
            <person name="Ma J."/>
        </authorList>
    </citation>
    <scope>NUCLEOTIDE SEQUENCE [LARGE SCALE GENOMIC DNA]</scope>
    <source>
        <strain evidence="4">JCM 32226</strain>
    </source>
</reference>
<dbReference type="EMBL" id="BAABFC010000009">
    <property type="protein sequence ID" value="GAA4497191.1"/>
    <property type="molecule type" value="Genomic_DNA"/>
</dbReference>
<dbReference type="InterPro" id="IPR005184">
    <property type="entry name" value="DUF306_Meta_HslJ"/>
</dbReference>
<dbReference type="Gene3D" id="2.40.128.270">
    <property type="match status" value="1"/>
</dbReference>
<dbReference type="PANTHER" id="PTHR35535:SF1">
    <property type="entry name" value="HEAT SHOCK PROTEIN HSLJ"/>
    <property type="match status" value="1"/>
</dbReference>
<evidence type="ECO:0000256" key="1">
    <source>
        <dbReference type="SAM" id="SignalP"/>
    </source>
</evidence>
<comment type="caution">
    <text evidence="3">The sequence shown here is derived from an EMBL/GenBank/DDBJ whole genome shotgun (WGS) entry which is preliminary data.</text>
</comment>
<keyword evidence="4" id="KW-1185">Reference proteome</keyword>
<dbReference type="InterPro" id="IPR038670">
    <property type="entry name" value="HslJ-like_sf"/>
</dbReference>
<proteinExistence type="predicted"/>
<feature type="signal peptide" evidence="1">
    <location>
        <begin position="1"/>
        <end position="19"/>
    </location>
</feature>
<dbReference type="Pfam" id="PF03724">
    <property type="entry name" value="META"/>
    <property type="match status" value="1"/>
</dbReference>
<dbReference type="PROSITE" id="PS51257">
    <property type="entry name" value="PROKAR_LIPOPROTEIN"/>
    <property type="match status" value="1"/>
</dbReference>
<accession>A0ABP8Q645</accession>
<feature type="chain" id="PRO_5045160922" description="DUF306 domain-containing protein" evidence="1">
    <location>
        <begin position="20"/>
        <end position="142"/>
    </location>
</feature>
<gene>
    <name evidence="3" type="ORF">GCM10023095_13360</name>
</gene>
<evidence type="ECO:0000259" key="2">
    <source>
        <dbReference type="Pfam" id="PF03724"/>
    </source>
</evidence>
<name>A0ABP8Q645_9GAMM</name>
<dbReference type="Proteomes" id="UP001501321">
    <property type="component" value="Unassembled WGS sequence"/>
</dbReference>
<keyword evidence="1" id="KW-0732">Signal</keyword>
<dbReference type="RefSeq" id="WP_345011307.1">
    <property type="nucleotide sequence ID" value="NZ_BAABFC010000009.1"/>
</dbReference>
<evidence type="ECO:0000313" key="3">
    <source>
        <dbReference type="EMBL" id="GAA4497191.1"/>
    </source>
</evidence>